<dbReference type="InterPro" id="IPR028964">
    <property type="entry name" value="Imm8"/>
</dbReference>
<dbReference type="RefSeq" id="WP_375524672.1">
    <property type="nucleotide sequence ID" value="NZ_JBHILM010000007.1"/>
</dbReference>
<accession>A0ABV5B8K0</accession>
<name>A0ABV5B8K0_9BACL</name>
<organism evidence="1 2">
    <name type="scientific">Paenibacillus terreus</name>
    <dbReference type="NCBI Taxonomy" id="1387834"/>
    <lineage>
        <taxon>Bacteria</taxon>
        <taxon>Bacillati</taxon>
        <taxon>Bacillota</taxon>
        <taxon>Bacilli</taxon>
        <taxon>Bacillales</taxon>
        <taxon>Paenibacillaceae</taxon>
        <taxon>Paenibacillus</taxon>
    </lineage>
</organism>
<dbReference type="Proteomes" id="UP001580407">
    <property type="component" value="Unassembled WGS sequence"/>
</dbReference>
<evidence type="ECO:0000313" key="1">
    <source>
        <dbReference type="EMBL" id="MFB5680876.1"/>
    </source>
</evidence>
<dbReference type="EMBL" id="JBHILM010000007">
    <property type="protein sequence ID" value="MFB5680876.1"/>
    <property type="molecule type" value="Genomic_DNA"/>
</dbReference>
<proteinExistence type="predicted"/>
<protein>
    <submittedName>
        <fullName evidence="1">Imm8 family immunity protein</fullName>
    </submittedName>
</protein>
<dbReference type="Pfam" id="PF15586">
    <property type="entry name" value="Imm8"/>
    <property type="match status" value="1"/>
</dbReference>
<comment type="caution">
    <text evidence="1">The sequence shown here is derived from an EMBL/GenBank/DDBJ whole genome shotgun (WGS) entry which is preliminary data.</text>
</comment>
<gene>
    <name evidence="1" type="ORF">ACE3NQ_08145</name>
</gene>
<evidence type="ECO:0000313" key="2">
    <source>
        <dbReference type="Proteomes" id="UP001580407"/>
    </source>
</evidence>
<sequence>MLVIKTLTRIYEDWGDDIDDFYITDHIDIGPKEINGASDLFSFELVSPKRLERMADQGGIIIGRGHMITSDFNENKLEETLSRIVNKCADDDISKANNNLSKYFRWEMDE</sequence>
<reference evidence="1 2" key="1">
    <citation type="submission" date="2024-09" db="EMBL/GenBank/DDBJ databases">
        <authorList>
            <person name="Ruan L."/>
        </authorList>
    </citation>
    <scope>NUCLEOTIDE SEQUENCE [LARGE SCALE GENOMIC DNA]</scope>
    <source>
        <strain evidence="1 2">D33</strain>
    </source>
</reference>
<keyword evidence="2" id="KW-1185">Reference proteome</keyword>